<feature type="region of interest" description="Disordered" evidence="1">
    <location>
        <begin position="301"/>
        <end position="329"/>
    </location>
</feature>
<evidence type="ECO:0000313" key="3">
    <source>
        <dbReference type="Proteomes" id="UP001156870"/>
    </source>
</evidence>
<dbReference type="Proteomes" id="UP001156870">
    <property type="component" value="Unassembled WGS sequence"/>
</dbReference>
<evidence type="ECO:0008006" key="4">
    <source>
        <dbReference type="Google" id="ProtNLM"/>
    </source>
</evidence>
<gene>
    <name evidence="2" type="ORF">GCM10007877_34790</name>
</gene>
<dbReference type="EMBL" id="BSPD01000087">
    <property type="protein sequence ID" value="GLS27760.1"/>
    <property type="molecule type" value="Genomic_DNA"/>
</dbReference>
<protein>
    <recommendedName>
        <fullName evidence="4">Helix-turn-helix domain-containing protein</fullName>
    </recommendedName>
</protein>
<feature type="compositionally biased region" description="Basic and acidic residues" evidence="1">
    <location>
        <begin position="159"/>
        <end position="170"/>
    </location>
</feature>
<dbReference type="RefSeq" id="WP_232593506.1">
    <property type="nucleotide sequence ID" value="NZ_BSPD01000087.1"/>
</dbReference>
<feature type="compositionally biased region" description="Polar residues" evidence="1">
    <location>
        <begin position="130"/>
        <end position="139"/>
    </location>
</feature>
<name>A0AA37TDH0_9GAMM</name>
<reference evidence="2 3" key="1">
    <citation type="journal article" date="2014" name="Int. J. Syst. Evol. Microbiol.">
        <title>Complete genome sequence of Corynebacterium casei LMG S-19264T (=DSM 44701T), isolated from a smear-ripened cheese.</title>
        <authorList>
            <consortium name="US DOE Joint Genome Institute (JGI-PGF)"/>
            <person name="Walter F."/>
            <person name="Albersmeier A."/>
            <person name="Kalinowski J."/>
            <person name="Ruckert C."/>
        </authorList>
    </citation>
    <scope>NUCLEOTIDE SEQUENCE [LARGE SCALE GENOMIC DNA]</scope>
    <source>
        <strain evidence="2 3">NBRC 110095</strain>
    </source>
</reference>
<keyword evidence="3" id="KW-1185">Reference proteome</keyword>
<accession>A0AA37TDH0</accession>
<proteinExistence type="predicted"/>
<organism evidence="2 3">
    <name type="scientific">Marinibactrum halimedae</name>
    <dbReference type="NCBI Taxonomy" id="1444977"/>
    <lineage>
        <taxon>Bacteria</taxon>
        <taxon>Pseudomonadati</taxon>
        <taxon>Pseudomonadota</taxon>
        <taxon>Gammaproteobacteria</taxon>
        <taxon>Cellvibrionales</taxon>
        <taxon>Cellvibrionaceae</taxon>
        <taxon>Marinibactrum</taxon>
    </lineage>
</organism>
<evidence type="ECO:0000256" key="1">
    <source>
        <dbReference type="SAM" id="MobiDB-lite"/>
    </source>
</evidence>
<dbReference type="AlphaFoldDB" id="A0AA37TDH0"/>
<feature type="region of interest" description="Disordered" evidence="1">
    <location>
        <begin position="102"/>
        <end position="139"/>
    </location>
</feature>
<sequence>MAIIRGKRPDSGFYVLNNEIPNDERLSLDAMGLLIFLLTRPDNWEIQEAHLRKRFGIGRDKCRKLLGELVEAGYAHKTQSRKSGGSFDKNDWIIQETPFTENPSTVKKEENVTEKLPCTDLPSTGLPLTDSPSTANQSLNKDLDITNTEFNKNLLDQNEFDHEREPEKPLPKKSKPKTFKPNLDDWESWHWPERPSDECFDAWLDARKKSRGTISMRAFRLIGKELTLANMSGYTVEQCLDTAMMKGWRGFEFQWIKNSQNFNQGGNHANSYRTGKPSYKPTPAERAEADFIEHMERLDREAGVSPVGENGATVRPPVDYQSGGFSGEGRTFEHGEIVVQETEPFDF</sequence>
<feature type="region of interest" description="Disordered" evidence="1">
    <location>
        <begin position="155"/>
        <end position="179"/>
    </location>
</feature>
<comment type="caution">
    <text evidence="2">The sequence shown here is derived from an EMBL/GenBank/DDBJ whole genome shotgun (WGS) entry which is preliminary data.</text>
</comment>
<evidence type="ECO:0000313" key="2">
    <source>
        <dbReference type="EMBL" id="GLS27760.1"/>
    </source>
</evidence>